<dbReference type="Gene3D" id="3.90.1680.10">
    <property type="entry name" value="SOS response associated peptidase-like"/>
    <property type="match status" value="1"/>
</dbReference>
<protein>
    <recommendedName>
        <fullName evidence="8">Abasic site processing protein</fullName>
        <ecNumber evidence="8">3.4.-.-</ecNumber>
    </recommendedName>
</protein>
<dbReference type="InterPro" id="IPR036590">
    <property type="entry name" value="SRAP-like"/>
</dbReference>
<keyword evidence="6" id="KW-0238">DNA-binding</keyword>
<organism evidence="9 10">
    <name type="scientific">Algivirga pacifica</name>
    <dbReference type="NCBI Taxonomy" id="1162670"/>
    <lineage>
        <taxon>Bacteria</taxon>
        <taxon>Pseudomonadati</taxon>
        <taxon>Bacteroidota</taxon>
        <taxon>Cytophagia</taxon>
        <taxon>Cytophagales</taxon>
        <taxon>Flammeovirgaceae</taxon>
        <taxon>Algivirga</taxon>
    </lineage>
</organism>
<keyword evidence="3" id="KW-0227">DNA damage</keyword>
<reference evidence="10" key="1">
    <citation type="journal article" date="2019" name="Int. J. Syst. Evol. Microbiol.">
        <title>The Global Catalogue of Microorganisms (GCM) 10K type strain sequencing project: providing services to taxonomists for standard genome sequencing and annotation.</title>
        <authorList>
            <consortium name="The Broad Institute Genomics Platform"/>
            <consortium name="The Broad Institute Genome Sequencing Center for Infectious Disease"/>
            <person name="Wu L."/>
            <person name="Ma J."/>
        </authorList>
    </citation>
    <scope>NUCLEOTIDE SEQUENCE [LARGE SCALE GENOMIC DNA]</scope>
    <source>
        <strain evidence="10">JCM 18326</strain>
    </source>
</reference>
<dbReference type="Proteomes" id="UP001500298">
    <property type="component" value="Unassembled WGS sequence"/>
</dbReference>
<keyword evidence="2 8" id="KW-0645">Protease</keyword>
<dbReference type="EMBL" id="BAABJX010000048">
    <property type="protein sequence ID" value="GAA4844028.1"/>
    <property type="molecule type" value="Genomic_DNA"/>
</dbReference>
<evidence type="ECO:0000256" key="2">
    <source>
        <dbReference type="ARBA" id="ARBA00022670"/>
    </source>
</evidence>
<comment type="caution">
    <text evidence="9">The sequence shown here is derived from an EMBL/GenBank/DDBJ whole genome shotgun (WGS) entry which is preliminary data.</text>
</comment>
<evidence type="ECO:0000256" key="4">
    <source>
        <dbReference type="ARBA" id="ARBA00022801"/>
    </source>
</evidence>
<evidence type="ECO:0000313" key="10">
    <source>
        <dbReference type="Proteomes" id="UP001500298"/>
    </source>
</evidence>
<evidence type="ECO:0000256" key="3">
    <source>
        <dbReference type="ARBA" id="ARBA00022763"/>
    </source>
</evidence>
<sequence>MCGRYTLTKPAQEVKKRFHLIPEMEASSYNPFYNGAPTQLLPVISNTDSSSLSYFRWGIIPSWAKEIGTASTFNARSESVLEKASFEKAFEQHPCLVIADGYYEWQTQGKNKLPFRITLNRGELFAMAGIWDKWITPQGEDLYSFSVLTVPANSKLSSIHERMPVILPVEREGDWLEEMSVEERKAFLQSAPSEWFDYYPVSSKVGNVRNNDVSLIQPIQRGTQGSLF</sequence>
<keyword evidence="7" id="KW-0456">Lyase</keyword>
<dbReference type="PANTHER" id="PTHR13604:SF0">
    <property type="entry name" value="ABASIC SITE PROCESSING PROTEIN HMCES"/>
    <property type="match status" value="1"/>
</dbReference>
<dbReference type="PANTHER" id="PTHR13604">
    <property type="entry name" value="DC12-RELATED"/>
    <property type="match status" value="1"/>
</dbReference>
<evidence type="ECO:0000256" key="8">
    <source>
        <dbReference type="RuleBase" id="RU364100"/>
    </source>
</evidence>
<evidence type="ECO:0000256" key="7">
    <source>
        <dbReference type="ARBA" id="ARBA00023239"/>
    </source>
</evidence>
<keyword evidence="5" id="KW-0190">Covalent protein-DNA linkage</keyword>
<name>A0ABP9DFJ8_9BACT</name>
<dbReference type="EC" id="3.4.-.-" evidence="8"/>
<comment type="similarity">
    <text evidence="1 8">Belongs to the SOS response-associated peptidase family.</text>
</comment>
<gene>
    <name evidence="9" type="ORF">GCM10023331_31240</name>
</gene>
<proteinExistence type="inferred from homology"/>
<evidence type="ECO:0000256" key="6">
    <source>
        <dbReference type="ARBA" id="ARBA00023125"/>
    </source>
</evidence>
<evidence type="ECO:0000256" key="5">
    <source>
        <dbReference type="ARBA" id="ARBA00023124"/>
    </source>
</evidence>
<keyword evidence="4 8" id="KW-0378">Hydrolase</keyword>
<evidence type="ECO:0000256" key="1">
    <source>
        <dbReference type="ARBA" id="ARBA00008136"/>
    </source>
</evidence>
<dbReference type="RefSeq" id="WP_345373457.1">
    <property type="nucleotide sequence ID" value="NZ_BAABJX010000048.1"/>
</dbReference>
<dbReference type="SUPFAM" id="SSF143081">
    <property type="entry name" value="BB1717-like"/>
    <property type="match status" value="1"/>
</dbReference>
<keyword evidence="10" id="KW-1185">Reference proteome</keyword>
<dbReference type="InterPro" id="IPR003738">
    <property type="entry name" value="SRAP"/>
</dbReference>
<evidence type="ECO:0000313" key="9">
    <source>
        <dbReference type="EMBL" id="GAA4844028.1"/>
    </source>
</evidence>
<accession>A0ABP9DFJ8</accession>
<dbReference type="Pfam" id="PF02586">
    <property type="entry name" value="SRAP"/>
    <property type="match status" value="1"/>
</dbReference>